<dbReference type="InterPro" id="IPR013785">
    <property type="entry name" value="Aldolase_TIM"/>
</dbReference>
<evidence type="ECO:0000256" key="1">
    <source>
        <dbReference type="ARBA" id="ARBA00001917"/>
    </source>
</evidence>
<evidence type="ECO:0000259" key="11">
    <source>
        <dbReference type="Pfam" id="PF07992"/>
    </source>
</evidence>
<comment type="cofactor">
    <cofactor evidence="2">
        <name>[4Fe-4S] cluster</name>
        <dbReference type="ChEBI" id="CHEBI:49883"/>
    </cofactor>
</comment>
<dbReference type="SUPFAM" id="SSF51395">
    <property type="entry name" value="FMN-linked oxidoreductases"/>
    <property type="match status" value="1"/>
</dbReference>
<keyword evidence="7 12" id="KW-0560">Oxidoreductase</keyword>
<accession>A0A174D8T7</accession>
<keyword evidence="8" id="KW-0408">Iron</keyword>
<evidence type="ECO:0000256" key="6">
    <source>
        <dbReference type="ARBA" id="ARBA00022723"/>
    </source>
</evidence>
<dbReference type="SUPFAM" id="SSF51905">
    <property type="entry name" value="FAD/NAD(P)-binding domain"/>
    <property type="match status" value="1"/>
</dbReference>
<dbReference type="PRINTS" id="PR00469">
    <property type="entry name" value="PNDRDTASEII"/>
</dbReference>
<evidence type="ECO:0000256" key="3">
    <source>
        <dbReference type="ARBA" id="ARBA00011048"/>
    </source>
</evidence>
<dbReference type="PANTHER" id="PTHR42917">
    <property type="entry name" value="2,4-DIENOYL-COA REDUCTASE"/>
    <property type="match status" value="1"/>
</dbReference>
<keyword evidence="5" id="KW-0288">FMN</keyword>
<evidence type="ECO:0000313" key="12">
    <source>
        <dbReference type="EMBL" id="CUO21863.1"/>
    </source>
</evidence>
<dbReference type="AlphaFoldDB" id="A0A174D8T7"/>
<dbReference type="GO" id="GO:0051536">
    <property type="term" value="F:iron-sulfur cluster binding"/>
    <property type="evidence" value="ECO:0007669"/>
    <property type="project" value="UniProtKB-KW"/>
</dbReference>
<dbReference type="RefSeq" id="WP_055654940.1">
    <property type="nucleotide sequence ID" value="NZ_CABIXC010000004.1"/>
</dbReference>
<evidence type="ECO:0000259" key="10">
    <source>
        <dbReference type="Pfam" id="PF00724"/>
    </source>
</evidence>
<gene>
    <name evidence="12" type="ORF">ERS852407_02190</name>
</gene>
<evidence type="ECO:0000256" key="8">
    <source>
        <dbReference type="ARBA" id="ARBA00023004"/>
    </source>
</evidence>
<evidence type="ECO:0000256" key="5">
    <source>
        <dbReference type="ARBA" id="ARBA00022643"/>
    </source>
</evidence>
<evidence type="ECO:0000256" key="4">
    <source>
        <dbReference type="ARBA" id="ARBA00022630"/>
    </source>
</evidence>
<organism evidence="12 13">
    <name type="scientific">Hungatella hathewayi</name>
    <dbReference type="NCBI Taxonomy" id="154046"/>
    <lineage>
        <taxon>Bacteria</taxon>
        <taxon>Bacillati</taxon>
        <taxon>Bacillota</taxon>
        <taxon>Clostridia</taxon>
        <taxon>Lachnospirales</taxon>
        <taxon>Lachnospiraceae</taxon>
        <taxon>Hungatella</taxon>
    </lineage>
</organism>
<dbReference type="EC" id="1.-.-.-" evidence="12"/>
<dbReference type="Gene3D" id="3.50.50.60">
    <property type="entry name" value="FAD/NAD(P)-binding domain"/>
    <property type="match status" value="1"/>
</dbReference>
<dbReference type="Pfam" id="PF00724">
    <property type="entry name" value="Oxidored_FMN"/>
    <property type="match status" value="1"/>
</dbReference>
<keyword evidence="9" id="KW-0411">Iron-sulfur</keyword>
<dbReference type="InterPro" id="IPR001155">
    <property type="entry name" value="OxRdtase_FMN_N"/>
</dbReference>
<evidence type="ECO:0000313" key="13">
    <source>
        <dbReference type="Proteomes" id="UP000095651"/>
    </source>
</evidence>
<reference evidence="12 13" key="1">
    <citation type="submission" date="2015-09" db="EMBL/GenBank/DDBJ databases">
        <authorList>
            <consortium name="Pathogen Informatics"/>
        </authorList>
    </citation>
    <scope>NUCLEOTIDE SEQUENCE [LARGE SCALE GENOMIC DNA]</scope>
    <source>
        <strain evidence="12 13">2789STDY5608850</strain>
    </source>
</reference>
<dbReference type="Gene3D" id="3.20.20.70">
    <property type="entry name" value="Aldolase class I"/>
    <property type="match status" value="1"/>
</dbReference>
<sequence>MNHYPHIFAPGKIGSVEVRNRTVMSAMGTNMSDHGFVNDAIINHYVERAKGGVGLIIIEVTCVDTPLGLNTVNMLVADDDKYIPGLAKLAAAIHAQGAKCFLQISHTGRGARRKNIGAQPVGPSAVAMPFSYMMGFGNEEPRALTIEEIRTIEDKYAAAAVRAQKAGFDGVELHACGYYMGQQFLSSTANIRTDEYGGNPENRSRFYTNIIGKIREVCGTDFGLVVKQAVMEAGEQGGITMEEGMFYANKFLTAGADGIEVMGGSWKPVPDIDDIPSTADKPGRMLGLSAVVRKAVLSMPGEKKNPVFIGGGRTYLPSLAEEALAEGKCDFIFMGHGLLAEPHLVEYMEQDRCEEARPCIGCNLCADDQLSYNRHIRCSCNAVLGNGENDYTMEPAAVIKKVLVVGGGIAGMEAARTAARRGHKVTLVEQNDHLGGQLDYAVAPPYKDNLKQLYPYYEKQLELNGVEVLLNTTADEAYVASRKPDAVIWACGVRPAVLPIPGFEKPIVSSAKEVLLGKTVGSHIVIIGGGVVGCETAELLLQQGKTVTIVEMLDTLAGKMAATTRSILMGHLKGHELKTYMECACREITDNGVVIEEKDGKKTEIVCDDVLISIGDKPNNELCERLKSLVPEFYNIGDSDKPDSFAASSSAGYYTALGL</sequence>
<feature type="domain" description="FAD/NAD(P)-binding" evidence="11">
    <location>
        <begin position="400"/>
        <end position="626"/>
    </location>
</feature>
<dbReference type="Gene3D" id="3.40.50.720">
    <property type="entry name" value="NAD(P)-binding Rossmann-like Domain"/>
    <property type="match status" value="1"/>
</dbReference>
<dbReference type="InterPro" id="IPR051793">
    <property type="entry name" value="NADH:flavin_oxidoreductase"/>
</dbReference>
<dbReference type="InterPro" id="IPR023753">
    <property type="entry name" value="FAD/NAD-binding_dom"/>
</dbReference>
<dbReference type="PRINTS" id="PR00368">
    <property type="entry name" value="FADPNR"/>
</dbReference>
<proteinExistence type="inferred from homology"/>
<keyword evidence="6" id="KW-0479">Metal-binding</keyword>
<dbReference type="GO" id="GO:0010181">
    <property type="term" value="F:FMN binding"/>
    <property type="evidence" value="ECO:0007669"/>
    <property type="project" value="InterPro"/>
</dbReference>
<dbReference type="EMBL" id="CYZE01000004">
    <property type="protein sequence ID" value="CUO21863.1"/>
    <property type="molecule type" value="Genomic_DNA"/>
</dbReference>
<evidence type="ECO:0000256" key="9">
    <source>
        <dbReference type="ARBA" id="ARBA00023014"/>
    </source>
</evidence>
<evidence type="ECO:0000256" key="7">
    <source>
        <dbReference type="ARBA" id="ARBA00023002"/>
    </source>
</evidence>
<evidence type="ECO:0000256" key="2">
    <source>
        <dbReference type="ARBA" id="ARBA00001966"/>
    </source>
</evidence>
<comment type="cofactor">
    <cofactor evidence="1">
        <name>FMN</name>
        <dbReference type="ChEBI" id="CHEBI:58210"/>
    </cofactor>
</comment>
<dbReference type="CDD" id="cd02803">
    <property type="entry name" value="OYE_like_FMN_family"/>
    <property type="match status" value="1"/>
</dbReference>
<dbReference type="GO" id="GO:0046872">
    <property type="term" value="F:metal ion binding"/>
    <property type="evidence" value="ECO:0007669"/>
    <property type="project" value="UniProtKB-KW"/>
</dbReference>
<name>A0A174D8T7_9FIRM</name>
<dbReference type="Pfam" id="PF07992">
    <property type="entry name" value="Pyr_redox_2"/>
    <property type="match status" value="1"/>
</dbReference>
<dbReference type="InterPro" id="IPR036188">
    <property type="entry name" value="FAD/NAD-bd_sf"/>
</dbReference>
<feature type="domain" description="NADH:flavin oxidoreductase/NADH oxidase N-terminal" evidence="10">
    <location>
        <begin position="7"/>
        <end position="353"/>
    </location>
</feature>
<dbReference type="PANTHER" id="PTHR42917:SF2">
    <property type="entry name" value="2,4-DIENOYL-COA REDUCTASE [(2E)-ENOYL-COA-PRODUCING]"/>
    <property type="match status" value="1"/>
</dbReference>
<protein>
    <submittedName>
        <fullName evidence="12">2-enoate reductase</fullName>
        <ecNumber evidence="12">1.-.-.-</ecNumber>
    </submittedName>
</protein>
<dbReference type="Proteomes" id="UP000095651">
    <property type="component" value="Unassembled WGS sequence"/>
</dbReference>
<dbReference type="GO" id="GO:0016491">
    <property type="term" value="F:oxidoreductase activity"/>
    <property type="evidence" value="ECO:0007669"/>
    <property type="project" value="UniProtKB-KW"/>
</dbReference>
<keyword evidence="4" id="KW-0285">Flavoprotein</keyword>
<comment type="similarity">
    <text evidence="3">In the N-terminal section; belongs to the NADH:flavin oxidoreductase/NADH oxidase family.</text>
</comment>